<evidence type="ECO:0000256" key="1">
    <source>
        <dbReference type="SAM" id="MobiDB-lite"/>
    </source>
</evidence>
<dbReference type="STRING" id="100226.gene:17765460"/>
<dbReference type="EMBL" id="AL939132">
    <property type="protein sequence ID" value="CAC04112.1"/>
    <property type="molecule type" value="Genomic_DNA"/>
</dbReference>
<reference evidence="2 3" key="2">
    <citation type="journal article" date="2002" name="Nature">
        <title>Complete genome sequence of the model actinomycete Streptomyces coelicolor A3(2).</title>
        <authorList>
            <person name="Bentley S.D."/>
            <person name="Chater K.F."/>
            <person name="Cerdeno-Tarraga A.M."/>
            <person name="Challis G.L."/>
            <person name="Thomson N.R."/>
            <person name="James K.D."/>
            <person name="Harris D.E."/>
            <person name="Quail M.A."/>
            <person name="Kieser H."/>
            <person name="Harper D."/>
            <person name="Bateman A."/>
            <person name="Brown S."/>
            <person name="Chandra G."/>
            <person name="Chen C.W."/>
            <person name="Collins M."/>
            <person name="Cronin A."/>
            <person name="Fraser A."/>
            <person name="Goble A."/>
            <person name="Hidalgo J."/>
            <person name="Hornsby T."/>
            <person name="Howarth S."/>
            <person name="Huang C.H."/>
            <person name="Kieser T."/>
            <person name="Larke L."/>
            <person name="Murphy L."/>
            <person name="Oliver K."/>
            <person name="O'Neil S."/>
            <person name="Rabbinowitsch E."/>
            <person name="Rajandream M.A."/>
            <person name="Rutherford K."/>
            <person name="Rutter S."/>
            <person name="Seeger K."/>
            <person name="Saunders D."/>
            <person name="Sharp S."/>
            <person name="Squares R."/>
            <person name="Squares S."/>
            <person name="Taylor K."/>
            <person name="Warren T."/>
            <person name="Wietzorrek A."/>
            <person name="Woodward J."/>
            <person name="Barrell B.G."/>
            <person name="Parkhill J."/>
            <person name="Hopwood D.A."/>
        </authorList>
    </citation>
    <scope>NUCLEOTIDE SEQUENCE [LARGE SCALE GENOMIC DNA]</scope>
    <source>
        <strain evidence="3">ATCC BAA-471 / A3(2) / M145</strain>
    </source>
</reference>
<evidence type="ECO:0000313" key="2">
    <source>
        <dbReference type="EMBL" id="CAC04112.1"/>
    </source>
</evidence>
<organism evidence="2 3">
    <name type="scientific">Streptomyces coelicolor (strain ATCC BAA-471 / A3(2) / M145)</name>
    <dbReference type="NCBI Taxonomy" id="100226"/>
    <lineage>
        <taxon>Bacteria</taxon>
        <taxon>Bacillati</taxon>
        <taxon>Actinomycetota</taxon>
        <taxon>Actinomycetes</taxon>
        <taxon>Kitasatosporales</taxon>
        <taxon>Streptomycetaceae</taxon>
        <taxon>Streptomyces</taxon>
        <taxon>Streptomyces albidoflavus group</taxon>
    </lineage>
</organism>
<protein>
    <submittedName>
        <fullName evidence="2">Uncharacterized protein</fullName>
    </submittedName>
</protein>
<dbReference type="AlphaFoldDB" id="Q9FCL4"/>
<dbReference type="InParanoid" id="Q9FCL4"/>
<feature type="region of interest" description="Disordered" evidence="1">
    <location>
        <begin position="45"/>
        <end position="71"/>
    </location>
</feature>
<dbReference type="PaxDb" id="100226-SCO7800"/>
<dbReference type="HOGENOM" id="CLU_2738173_0_0_11"/>
<dbReference type="EMBL" id="AL645882">
    <property type="protein sequence ID" value="CAC04112.1"/>
    <property type="molecule type" value="Genomic_DNA"/>
</dbReference>
<gene>
    <name evidence="2" type="ordered locus">SCO7800</name>
    <name evidence="2" type="ORF">SC10B8A.10</name>
</gene>
<accession>Q9FCL4</accession>
<proteinExistence type="predicted"/>
<dbReference type="KEGG" id="sco:SCO7800"/>
<sequence length="71" mass="7733">MSDAALVEIRDYLVSRIVEAENEGWLGEVERLQVSLAGAENEIKKLESSPRGSTLPGIPDVPSSRPRRSGL</sequence>
<reference evidence="2 3" key="1">
    <citation type="journal article" date="1996" name="Mol. Microbiol.">
        <title>A set of ordered cosmids and a detailed genetic and physical map for the 8 Mb Streptomyces coelicolor A3(2) chromosome.</title>
        <authorList>
            <person name="Redenbach M."/>
            <person name="Kieser H.M."/>
            <person name="Denapaite D."/>
            <person name="Eichner A."/>
            <person name="Cullum J."/>
            <person name="Kinashi H."/>
            <person name="Hopwood D.A."/>
        </authorList>
    </citation>
    <scope>NUCLEOTIDE SEQUENCE [LARGE SCALE GENOMIC DNA]</scope>
    <source>
        <strain evidence="3">ATCC BAA-471 / A3(2) / M145</strain>
    </source>
</reference>
<evidence type="ECO:0000313" key="3">
    <source>
        <dbReference type="Proteomes" id="UP000001973"/>
    </source>
</evidence>
<keyword evidence="3" id="KW-1185">Reference proteome</keyword>
<name>Q9FCL4_STRCO</name>
<dbReference type="OrthoDB" id="3522542at2"/>
<dbReference type="Proteomes" id="UP000001973">
    <property type="component" value="Chromosome"/>
</dbReference>